<dbReference type="OrthoDB" id="265776at2759"/>
<dbReference type="InterPro" id="IPR050185">
    <property type="entry name" value="Ub_carboxyl-term_hydrolase"/>
</dbReference>
<feature type="domain" description="USP" evidence="13">
    <location>
        <begin position="308"/>
        <end position="880"/>
    </location>
</feature>
<dbReference type="InterPro" id="IPR018200">
    <property type="entry name" value="USP_CS"/>
</dbReference>
<protein>
    <recommendedName>
        <fullName evidence="11">Ubiquitin carboxyl-terminal hydrolase</fullName>
        <ecNumber evidence="11">3.4.19.12</ecNumber>
    </recommendedName>
</protein>
<evidence type="ECO:0000256" key="8">
    <source>
        <dbReference type="ARBA" id="ARBA00022807"/>
    </source>
</evidence>
<dbReference type="Gene3D" id="3.30.2230.10">
    <property type="entry name" value="DUSP-like"/>
    <property type="match status" value="1"/>
</dbReference>
<feature type="domain" description="MYND-type" evidence="14">
    <location>
        <begin position="245"/>
        <end position="283"/>
    </location>
</feature>
<accession>A0A976NXK2</accession>
<comment type="catalytic activity">
    <reaction evidence="1 11">
        <text>Thiol-dependent hydrolysis of ester, thioester, amide, peptide and isopeptide bonds formed by the C-terminal Gly of ubiquitin (a 76-residue protein attached to proteins as an intracellular targeting signal).</text>
        <dbReference type="EC" id="3.4.19.12"/>
    </reaction>
</comment>
<dbReference type="InterPro" id="IPR006615">
    <property type="entry name" value="Pept_C19_DUSP"/>
</dbReference>
<comment type="similarity">
    <text evidence="2 11">Belongs to the peptidase C19 family.</text>
</comment>
<dbReference type="GeneID" id="94346444"/>
<dbReference type="SUPFAM" id="SSF143791">
    <property type="entry name" value="DUSP-like"/>
    <property type="match status" value="1"/>
</dbReference>
<dbReference type="EC" id="3.4.19.12" evidence="11"/>
<evidence type="ECO:0000256" key="12">
    <source>
        <dbReference type="SAM" id="MobiDB-lite"/>
    </source>
</evidence>
<dbReference type="PROSITE" id="PS50865">
    <property type="entry name" value="ZF_MYND_2"/>
    <property type="match status" value="1"/>
</dbReference>
<evidence type="ECO:0000313" key="16">
    <source>
        <dbReference type="EMBL" id="TDH71888.1"/>
    </source>
</evidence>
<dbReference type="EMBL" id="SHOA02000012">
    <property type="protein sequence ID" value="TDH71888.1"/>
    <property type="molecule type" value="Genomic_DNA"/>
</dbReference>
<evidence type="ECO:0000256" key="9">
    <source>
        <dbReference type="ARBA" id="ARBA00022833"/>
    </source>
</evidence>
<keyword evidence="3 11" id="KW-0645">Protease</keyword>
<dbReference type="GO" id="GO:0004843">
    <property type="term" value="F:cysteine-type deubiquitinase activity"/>
    <property type="evidence" value="ECO:0007669"/>
    <property type="project" value="UniProtKB-UniRule"/>
</dbReference>
<dbReference type="InterPro" id="IPR035927">
    <property type="entry name" value="DUSP-like_sf"/>
</dbReference>
<keyword evidence="9" id="KW-0862">Zinc</keyword>
<evidence type="ECO:0000313" key="17">
    <source>
        <dbReference type="Proteomes" id="UP000294530"/>
    </source>
</evidence>
<dbReference type="SMART" id="SM00695">
    <property type="entry name" value="DUSP"/>
    <property type="match status" value="1"/>
</dbReference>
<evidence type="ECO:0000256" key="2">
    <source>
        <dbReference type="ARBA" id="ARBA00009085"/>
    </source>
</evidence>
<evidence type="ECO:0000256" key="3">
    <source>
        <dbReference type="ARBA" id="ARBA00022670"/>
    </source>
</evidence>
<keyword evidence="5 10" id="KW-0863">Zinc-finger</keyword>
<feature type="domain" description="DUSP" evidence="15">
    <location>
        <begin position="53"/>
        <end position="174"/>
    </location>
</feature>
<keyword evidence="17" id="KW-1185">Reference proteome</keyword>
<comment type="caution">
    <text evidence="16">The sequence shown here is derived from an EMBL/GenBank/DDBJ whole genome shotgun (WGS) entry which is preliminary data.</text>
</comment>
<evidence type="ECO:0000256" key="1">
    <source>
        <dbReference type="ARBA" id="ARBA00000707"/>
    </source>
</evidence>
<keyword evidence="7 11" id="KW-0378">Hydrolase</keyword>
<dbReference type="PANTHER" id="PTHR21646">
    <property type="entry name" value="UBIQUITIN CARBOXYL-TERMINAL HYDROLASE"/>
    <property type="match status" value="1"/>
</dbReference>
<evidence type="ECO:0000256" key="11">
    <source>
        <dbReference type="RuleBase" id="RU366025"/>
    </source>
</evidence>
<dbReference type="SUPFAM" id="SSF54001">
    <property type="entry name" value="Cysteine proteinases"/>
    <property type="match status" value="1"/>
</dbReference>
<evidence type="ECO:0000259" key="15">
    <source>
        <dbReference type="PROSITE" id="PS51283"/>
    </source>
</evidence>
<dbReference type="PANTHER" id="PTHR21646:SF24">
    <property type="entry name" value="UBIQUITIN CARBOXYL-TERMINAL HYDROLASE"/>
    <property type="match status" value="1"/>
</dbReference>
<dbReference type="GO" id="GO:0016579">
    <property type="term" value="P:protein deubiquitination"/>
    <property type="evidence" value="ECO:0007669"/>
    <property type="project" value="InterPro"/>
</dbReference>
<dbReference type="PROSITE" id="PS51283">
    <property type="entry name" value="DUSP"/>
    <property type="match status" value="1"/>
</dbReference>
<feature type="region of interest" description="Disordered" evidence="12">
    <location>
        <begin position="1"/>
        <end position="24"/>
    </location>
</feature>
<organism evidence="16 17">
    <name type="scientific">Bremia lactucae</name>
    <name type="common">Lettuce downy mildew</name>
    <dbReference type="NCBI Taxonomy" id="4779"/>
    <lineage>
        <taxon>Eukaryota</taxon>
        <taxon>Sar</taxon>
        <taxon>Stramenopiles</taxon>
        <taxon>Oomycota</taxon>
        <taxon>Peronosporomycetes</taxon>
        <taxon>Peronosporales</taxon>
        <taxon>Peronosporaceae</taxon>
        <taxon>Bremia</taxon>
    </lineage>
</organism>
<name>A0A976NXK2_BRELC</name>
<dbReference type="KEGG" id="blac:94346444"/>
<dbReference type="Pfam" id="PF00443">
    <property type="entry name" value="UCH"/>
    <property type="match status" value="1"/>
</dbReference>
<dbReference type="InterPro" id="IPR002893">
    <property type="entry name" value="Znf_MYND"/>
</dbReference>
<dbReference type="PROSITE" id="PS50235">
    <property type="entry name" value="USP_3"/>
    <property type="match status" value="1"/>
</dbReference>
<evidence type="ECO:0000256" key="4">
    <source>
        <dbReference type="ARBA" id="ARBA00022723"/>
    </source>
</evidence>
<gene>
    <name evidence="16" type="ORF">CCR75_002676</name>
</gene>
<dbReference type="GO" id="GO:0008270">
    <property type="term" value="F:zinc ion binding"/>
    <property type="evidence" value="ECO:0007669"/>
    <property type="project" value="UniProtKB-KW"/>
</dbReference>
<evidence type="ECO:0000259" key="14">
    <source>
        <dbReference type="PROSITE" id="PS50865"/>
    </source>
</evidence>
<dbReference type="InterPro" id="IPR001394">
    <property type="entry name" value="Peptidase_C19_UCH"/>
</dbReference>
<dbReference type="Gene3D" id="6.10.140.2220">
    <property type="match status" value="1"/>
</dbReference>
<keyword evidence="6 11" id="KW-0833">Ubl conjugation pathway</keyword>
<dbReference type="SUPFAM" id="SSF144232">
    <property type="entry name" value="HIT/MYND zinc finger-like"/>
    <property type="match status" value="1"/>
</dbReference>
<dbReference type="Proteomes" id="UP000294530">
    <property type="component" value="Unassembled WGS sequence"/>
</dbReference>
<evidence type="ECO:0000256" key="7">
    <source>
        <dbReference type="ARBA" id="ARBA00022801"/>
    </source>
</evidence>
<evidence type="ECO:0000256" key="5">
    <source>
        <dbReference type="ARBA" id="ARBA00022771"/>
    </source>
</evidence>
<evidence type="ECO:0000256" key="6">
    <source>
        <dbReference type="ARBA" id="ARBA00022786"/>
    </source>
</evidence>
<reference evidence="16 17" key="1">
    <citation type="journal article" date="2021" name="Genome Biol.">
        <title>AFLAP: assembly-free linkage analysis pipeline using k-mers from genome sequencing data.</title>
        <authorList>
            <person name="Fletcher K."/>
            <person name="Zhang L."/>
            <person name="Gil J."/>
            <person name="Han R."/>
            <person name="Cavanaugh K."/>
            <person name="Michelmore R."/>
        </authorList>
    </citation>
    <scope>NUCLEOTIDE SEQUENCE [LARGE SCALE GENOMIC DNA]</scope>
    <source>
        <strain evidence="16 17">SF5</strain>
    </source>
</reference>
<dbReference type="PROSITE" id="PS00972">
    <property type="entry name" value="USP_1"/>
    <property type="match status" value="1"/>
</dbReference>
<evidence type="ECO:0000259" key="13">
    <source>
        <dbReference type="PROSITE" id="PS50235"/>
    </source>
</evidence>
<dbReference type="RefSeq" id="XP_067821387.1">
    <property type="nucleotide sequence ID" value="XM_067960773.1"/>
</dbReference>
<dbReference type="Pfam" id="PF06337">
    <property type="entry name" value="DUSP"/>
    <property type="match status" value="1"/>
</dbReference>
<keyword evidence="4" id="KW-0479">Metal-binding</keyword>
<dbReference type="CDD" id="cd02674">
    <property type="entry name" value="Peptidase_C19R"/>
    <property type="match status" value="1"/>
</dbReference>
<keyword evidence="8 11" id="KW-0788">Thiol protease</keyword>
<dbReference type="Gene3D" id="3.90.70.10">
    <property type="entry name" value="Cysteine proteinases"/>
    <property type="match status" value="2"/>
</dbReference>
<dbReference type="PROSITE" id="PS00973">
    <property type="entry name" value="USP_2"/>
    <property type="match status" value="1"/>
</dbReference>
<feature type="compositionally biased region" description="Basic residues" evidence="12">
    <location>
        <begin position="1"/>
        <end position="18"/>
    </location>
</feature>
<dbReference type="Pfam" id="PF01753">
    <property type="entry name" value="zf-MYND"/>
    <property type="match status" value="1"/>
</dbReference>
<proteinExistence type="inferred from homology"/>
<evidence type="ECO:0000256" key="10">
    <source>
        <dbReference type="PROSITE-ProRule" id="PRU00134"/>
    </source>
</evidence>
<dbReference type="AlphaFoldDB" id="A0A976NXK2"/>
<dbReference type="InterPro" id="IPR038765">
    <property type="entry name" value="Papain-like_cys_pep_sf"/>
</dbReference>
<dbReference type="InterPro" id="IPR028889">
    <property type="entry name" value="USP"/>
</dbReference>
<dbReference type="GO" id="GO:0006508">
    <property type="term" value="P:proteolysis"/>
    <property type="evidence" value="ECO:0007669"/>
    <property type="project" value="UniProtKB-KW"/>
</dbReference>
<sequence>MGKGKKRHSKKGPKHHAPKQNGESLENISSYNCSILESNEDANPMLHNSNKHLDACKQRKIIERLFDQANQQGLQVGDKRFVLSAKWWKGWCDFVGYDGKKHAPVAGVDDIAPGRIDNLPLLFVSSNTPLDELMGGPMLPRLEENHHYVLIPLEVWDALRIWYGGGPTIARFVESVEGPKLDSFLNFVQLYPEKGKELEKLTNGSINSSNEETKELKEEMADAIGAKQVVLPNVVVTSSSIPKVCGACRKSSGLFKRCGSCRLVWYCGASCQTSHWKYHKVICCSANSAHEKEGGILRDLQAERRGKMGLRNLGNTCFMNSALQCLSHVDLLTRYFLSNKYKKDLNRDNPLGTGGNLAEEYDALLKELWFGSGSNTSPANLKGAISRFAPQFSGFQQHDAQELFAFIIDGLHEDLNRVKHKPYTEVKESDGSQDDAAVAEEAWKRHLLRNDSIFVDHIQGQFKSTVVCPVCDKVSITFDPFNCIQLELPRQLYREIEVIFVSSDTAQLMNRYLIEVPKKGSVLLLKRALSKLCGVSPKSILAADIYQSMVYRLIGDTERLDRLREDDRILMYQLPHMPAEDAPLYGFLYNRVGPTLTGDPLLFTYTASTKCSEILEKWSELLSSHISRRSRSVISATMLSQCVYLTDRDGVLLRNEPIPLAIDSKFIDFASLPDEDAHKKPVFFKFVWSSSMLSSFSLRPEMDRIRNHESMRVKLNGSRLHESVSLNDCFRNFVKPEVLDHENLWYCSKCQNHRQARKTMEIWRLPDVLVLSLKRFEYRNDVLRDKLDMYVDFPLEGLDMSPYCLEKSNDKDGLSYDLFAVSNHYGSMGFGHYTAFAKSWKDGDGELYPGWYSFDDSLVTPAMPNQVKSNAAYILFYKRKNLQVEPTFSVASTNGA</sequence>